<evidence type="ECO:0000256" key="1">
    <source>
        <dbReference type="ARBA" id="ARBA00004651"/>
    </source>
</evidence>
<comment type="caution">
    <text evidence="8">The sequence shown here is derived from an EMBL/GenBank/DDBJ whole genome shotgun (WGS) entry which is preliminary data.</text>
</comment>
<dbReference type="PANTHER" id="PTHR12778:SF10">
    <property type="entry name" value="MAJOR FACILITATOR SUPERFAMILY DOMAIN-CONTAINING PROTEIN 3"/>
    <property type="match status" value="1"/>
</dbReference>
<keyword evidence="9" id="KW-1185">Reference proteome</keyword>
<sequence length="389" mass="42222">MNRWALLASLYVAQFLPVAFFGQTLPVFLRQQGVSLELVGLTSLLSLPWTLKVLWSPLIDRYGWTKWGHYKFWIVLMQSLMGIVITVCALLDFDNNFMLLLAMMLLAITFAATQDIATDALAVDILKPSERGLGNSIQVGGGYLGSIIGGGVILIALDTIGWQNSLLLMALGVFALIFPVIGYRESKSTPKAEFQLSLRSLTGFFRQSKIPQWILILVVYMMGVTIASTMSRPLLVDLNLSLSDIGLMNGIVSFSAGFVGAFVGGFLLKYLGRKRGLIIFGILIAVAIALWILPTVGYTSLPILYLCAAGLQFTYAMACVPMFAICMDNSRQGNAGFDYTLQITIIFIGSLLAGSLSGFLAESLGYWGAFAIASLLSLVGVLLTGFLLE</sequence>
<feature type="transmembrane region" description="Helical" evidence="6">
    <location>
        <begin position="213"/>
        <end position="231"/>
    </location>
</feature>
<feature type="domain" description="Major facilitator superfamily (MFS) profile" evidence="7">
    <location>
        <begin position="1"/>
        <end position="389"/>
    </location>
</feature>
<protein>
    <submittedName>
        <fullName evidence="8">MFS transporter</fullName>
    </submittedName>
</protein>
<feature type="transmembrane region" description="Helical" evidence="6">
    <location>
        <begin position="137"/>
        <end position="156"/>
    </location>
</feature>
<proteinExistence type="predicted"/>
<accession>A0A964C0Q4</accession>
<feature type="transmembrane region" description="Helical" evidence="6">
    <location>
        <begin position="277"/>
        <end position="297"/>
    </location>
</feature>
<dbReference type="GO" id="GO:0022857">
    <property type="term" value="F:transmembrane transporter activity"/>
    <property type="evidence" value="ECO:0007669"/>
    <property type="project" value="InterPro"/>
</dbReference>
<feature type="transmembrane region" description="Helical" evidence="6">
    <location>
        <begin position="38"/>
        <end position="58"/>
    </location>
</feature>
<dbReference type="InterPro" id="IPR020846">
    <property type="entry name" value="MFS_dom"/>
</dbReference>
<evidence type="ECO:0000256" key="2">
    <source>
        <dbReference type="ARBA" id="ARBA00022448"/>
    </source>
</evidence>
<feature type="transmembrane region" description="Helical" evidence="6">
    <location>
        <begin position="366"/>
        <end position="388"/>
    </location>
</feature>
<feature type="transmembrane region" description="Helical" evidence="6">
    <location>
        <begin position="162"/>
        <end position="181"/>
    </location>
</feature>
<evidence type="ECO:0000256" key="5">
    <source>
        <dbReference type="ARBA" id="ARBA00023136"/>
    </source>
</evidence>
<dbReference type="GO" id="GO:0005886">
    <property type="term" value="C:plasma membrane"/>
    <property type="evidence" value="ECO:0007669"/>
    <property type="project" value="UniProtKB-SubCell"/>
</dbReference>
<evidence type="ECO:0000313" key="9">
    <source>
        <dbReference type="Proteomes" id="UP000729733"/>
    </source>
</evidence>
<dbReference type="InterPro" id="IPR036259">
    <property type="entry name" value="MFS_trans_sf"/>
</dbReference>
<feature type="transmembrane region" description="Helical" evidence="6">
    <location>
        <begin position="97"/>
        <end position="117"/>
    </location>
</feature>
<keyword evidence="2" id="KW-0813">Transport</keyword>
<dbReference type="Pfam" id="PF07690">
    <property type="entry name" value="MFS_1"/>
    <property type="match status" value="1"/>
</dbReference>
<dbReference type="RefSeq" id="WP_229642654.1">
    <property type="nucleotide sequence ID" value="NZ_JADWDC010000092.1"/>
</dbReference>
<name>A0A964C0Q4_9CYAN</name>
<evidence type="ECO:0000256" key="4">
    <source>
        <dbReference type="ARBA" id="ARBA00022989"/>
    </source>
</evidence>
<comment type="subcellular location">
    <subcellularLocation>
        <location evidence="1">Cell membrane</location>
        <topology evidence="1">Multi-pass membrane protein</topology>
    </subcellularLocation>
</comment>
<keyword evidence="4 6" id="KW-1133">Transmembrane helix</keyword>
<evidence type="ECO:0000259" key="7">
    <source>
        <dbReference type="PROSITE" id="PS50850"/>
    </source>
</evidence>
<feature type="transmembrane region" description="Helical" evidence="6">
    <location>
        <begin position="70"/>
        <end position="91"/>
    </location>
</feature>
<dbReference type="CDD" id="cd17485">
    <property type="entry name" value="MFS_MFSD3"/>
    <property type="match status" value="1"/>
</dbReference>
<feature type="transmembrane region" description="Helical" evidence="6">
    <location>
        <begin position="303"/>
        <end position="327"/>
    </location>
</feature>
<dbReference type="AlphaFoldDB" id="A0A964C0Q4"/>
<keyword evidence="3 6" id="KW-0812">Transmembrane</keyword>
<keyword evidence="5 6" id="KW-0472">Membrane</keyword>
<dbReference type="PANTHER" id="PTHR12778">
    <property type="entry name" value="SOLUTE CARRIER FAMILY 33 ACETYL-COA TRANSPORTER -RELATED"/>
    <property type="match status" value="1"/>
</dbReference>
<dbReference type="InterPro" id="IPR011701">
    <property type="entry name" value="MFS"/>
</dbReference>
<feature type="transmembrane region" description="Helical" evidence="6">
    <location>
        <begin position="339"/>
        <end position="360"/>
    </location>
</feature>
<evidence type="ECO:0000256" key="3">
    <source>
        <dbReference type="ARBA" id="ARBA00022692"/>
    </source>
</evidence>
<gene>
    <name evidence="8" type="ORF">I4641_21580</name>
</gene>
<feature type="transmembrane region" description="Helical" evidence="6">
    <location>
        <begin position="251"/>
        <end position="270"/>
    </location>
</feature>
<reference evidence="8" key="1">
    <citation type="journal article" date="2021" name="Antonie Van Leeuwenhoek">
        <title>Draft genome and description of Waterburya agarophytonicola gen. nov. sp. nov. (Pleurocapsales, Cyanobacteria): a seaweed symbiont.</title>
        <authorList>
            <person name="Bonthond G."/>
            <person name="Shalygin S."/>
            <person name="Bayer T."/>
            <person name="Weinberger F."/>
        </authorList>
    </citation>
    <scope>NUCLEOTIDE SEQUENCE</scope>
    <source>
        <strain evidence="8">KI4</strain>
    </source>
</reference>
<dbReference type="PROSITE" id="PS50850">
    <property type="entry name" value="MFS"/>
    <property type="match status" value="1"/>
</dbReference>
<dbReference type="Proteomes" id="UP000729733">
    <property type="component" value="Unassembled WGS sequence"/>
</dbReference>
<organism evidence="8 9">
    <name type="scientific">Waterburya agarophytonicola KI4</name>
    <dbReference type="NCBI Taxonomy" id="2874699"/>
    <lineage>
        <taxon>Bacteria</taxon>
        <taxon>Bacillati</taxon>
        <taxon>Cyanobacteriota</taxon>
        <taxon>Cyanophyceae</taxon>
        <taxon>Pleurocapsales</taxon>
        <taxon>Hyellaceae</taxon>
        <taxon>Waterburya</taxon>
        <taxon>Waterburya agarophytonicola</taxon>
    </lineage>
</organism>
<dbReference type="InterPro" id="IPR004752">
    <property type="entry name" value="AmpG_permease/AT-1"/>
</dbReference>
<dbReference type="EMBL" id="JADWDC010000092">
    <property type="protein sequence ID" value="MCC0179555.1"/>
    <property type="molecule type" value="Genomic_DNA"/>
</dbReference>
<evidence type="ECO:0000256" key="6">
    <source>
        <dbReference type="SAM" id="Phobius"/>
    </source>
</evidence>
<evidence type="ECO:0000313" key="8">
    <source>
        <dbReference type="EMBL" id="MCC0179555.1"/>
    </source>
</evidence>
<dbReference type="Gene3D" id="1.20.1250.20">
    <property type="entry name" value="MFS general substrate transporter like domains"/>
    <property type="match status" value="2"/>
</dbReference>
<dbReference type="SUPFAM" id="SSF103473">
    <property type="entry name" value="MFS general substrate transporter"/>
    <property type="match status" value="1"/>
</dbReference>